<gene>
    <name evidence="2" type="ORF">FHU39_004224</name>
</gene>
<evidence type="ECO:0000313" key="2">
    <source>
        <dbReference type="EMBL" id="MBB2894188.1"/>
    </source>
</evidence>
<accession>A0A839N8T4</accession>
<protein>
    <submittedName>
        <fullName evidence="2">Putative exporter of polyketide antibiotics</fullName>
    </submittedName>
</protein>
<dbReference type="EMBL" id="JACHVQ010000004">
    <property type="protein sequence ID" value="MBB2894188.1"/>
    <property type="molecule type" value="Genomic_DNA"/>
</dbReference>
<keyword evidence="1" id="KW-0472">Membrane</keyword>
<dbReference type="Proteomes" id="UP000559182">
    <property type="component" value="Unassembled WGS sequence"/>
</dbReference>
<keyword evidence="1" id="KW-1133">Transmembrane helix</keyword>
<dbReference type="RefSeq" id="WP_221185761.1">
    <property type="nucleotide sequence ID" value="NZ_JACHVQ010000004.1"/>
</dbReference>
<evidence type="ECO:0000313" key="3">
    <source>
        <dbReference type="Proteomes" id="UP000559182"/>
    </source>
</evidence>
<keyword evidence="1" id="KW-0812">Transmembrane</keyword>
<evidence type="ECO:0000256" key="1">
    <source>
        <dbReference type="SAM" id="Phobius"/>
    </source>
</evidence>
<reference evidence="2 3" key="1">
    <citation type="submission" date="2020-08" db="EMBL/GenBank/DDBJ databases">
        <title>Sequencing the genomes of 1000 actinobacteria strains.</title>
        <authorList>
            <person name="Klenk H.-P."/>
        </authorList>
    </citation>
    <scope>NUCLEOTIDE SEQUENCE [LARGE SCALE GENOMIC DNA]</scope>
    <source>
        <strain evidence="2 3">DSM 105369</strain>
    </source>
</reference>
<dbReference type="AlphaFoldDB" id="A0A839N8T4"/>
<sequence length="94" mass="9949">MLDVTEQGKPDEQDDARERVVRYPVRRTPNFLRFIITGAVLGFIVGAIIATSGADADGYSAQTGIVLIGAILAAGGALLAAIVALLLERLLNRQ</sequence>
<proteinExistence type="predicted"/>
<feature type="transmembrane region" description="Helical" evidence="1">
    <location>
        <begin position="65"/>
        <end position="87"/>
    </location>
</feature>
<name>A0A839N8T4_9MICO</name>
<organism evidence="2 3">
    <name type="scientific">Flexivirga oryzae</name>
    <dbReference type="NCBI Taxonomy" id="1794944"/>
    <lineage>
        <taxon>Bacteria</taxon>
        <taxon>Bacillati</taxon>
        <taxon>Actinomycetota</taxon>
        <taxon>Actinomycetes</taxon>
        <taxon>Micrococcales</taxon>
        <taxon>Dermacoccaceae</taxon>
        <taxon>Flexivirga</taxon>
    </lineage>
</organism>
<keyword evidence="3" id="KW-1185">Reference proteome</keyword>
<feature type="transmembrane region" description="Helical" evidence="1">
    <location>
        <begin position="31"/>
        <end position="53"/>
    </location>
</feature>
<comment type="caution">
    <text evidence="2">The sequence shown here is derived from an EMBL/GenBank/DDBJ whole genome shotgun (WGS) entry which is preliminary data.</text>
</comment>